<keyword evidence="2 4" id="KW-0808">Transferase</keyword>
<evidence type="ECO:0000313" key="5">
    <source>
        <dbReference type="Proteomes" id="UP000233556"/>
    </source>
</evidence>
<dbReference type="Proteomes" id="UP000233556">
    <property type="component" value="Unassembled WGS sequence"/>
</dbReference>
<dbReference type="GO" id="GO:0008146">
    <property type="term" value="F:sulfotransferase activity"/>
    <property type="evidence" value="ECO:0007669"/>
    <property type="project" value="InterPro"/>
</dbReference>
<dbReference type="EMBL" id="KZ505670">
    <property type="protein sequence ID" value="PKU47730.1"/>
    <property type="molecule type" value="Genomic_DNA"/>
</dbReference>
<feature type="domain" description="Sulfotransferase" evidence="3">
    <location>
        <begin position="57"/>
        <end position="299"/>
    </location>
</feature>
<name>A0A2I0UNV9_LIMLA</name>
<dbReference type="AlphaFoldDB" id="A0A2I0UNV9"/>
<proteinExistence type="inferred from homology"/>
<evidence type="ECO:0000313" key="4">
    <source>
        <dbReference type="EMBL" id="PKU47730.1"/>
    </source>
</evidence>
<accession>A0A2I0UNV9</accession>
<dbReference type="InterPro" id="IPR027417">
    <property type="entry name" value="P-loop_NTPase"/>
</dbReference>
<dbReference type="Pfam" id="PF00685">
    <property type="entry name" value="Sulfotransfer_1"/>
    <property type="match status" value="2"/>
</dbReference>
<protein>
    <submittedName>
        <fullName evidence="4">Sulfotransferase 6b1-like</fullName>
    </submittedName>
</protein>
<dbReference type="OrthoDB" id="205623at2759"/>
<dbReference type="SUPFAM" id="SSF52540">
    <property type="entry name" value="P-loop containing nucleoside triphosphate hydrolases"/>
    <property type="match status" value="2"/>
</dbReference>
<dbReference type="PANTHER" id="PTHR11783">
    <property type="entry name" value="SULFOTRANSFERASE SULT"/>
    <property type="match status" value="1"/>
</dbReference>
<sequence length="627" mass="72623">MEKPRKKFTDIIEKAMVAANTMDRDELLFSYKGILYPVTFCSPEVFRAMESLEARSDDMILAGYPKSGTNWLGQILSDLLVIFEKKTQNKESSVNDEELEEFPYLEIGDTGKYERMNKSPSRRLIFTHLLPENLPRSIFKNKAKILLLLRNPKDVATSFYHFTNSMSPLPSYETWDDFFMAFMTKKMPWGSYFEYLSKWNKYANDENVMTITYEELKENPVVGVKNIAAFFGISLTEKELQSVVERSSFQSMKKNSQKTHGAFGDVLFRKGGVSDWKNLFSEDQNEKMDKAFEEHVGGTKLGAKLKYEVGTTMSRNRERVIEIMENSFAQGEKIPPESMLFSYKGVLYPATVSSPETLEALKSFETRSDDVILAGYPKTGTNWLDQMVKELESTDAKYTEEEMKERINAEKKLEIFPRLEFGDPGIYERMKKMPSRRIIITHLPPHLLPPSVLQSKAKILVLVRNPKDTAVSYYHFYNNMILLPSFASWDEYFAAFMNGKLTWGSYFDHLVEWNKYIDHEKIMVISYEELKEDQVLGMKKIAAFFGFSLCEEDFHRIAKKTSFQAMKEKSNKTHGKFGDILFRKGVVGNWRDLFSKAQNEEMDRKFEECLGGTKLAAKMKYDVYCKA</sequence>
<evidence type="ECO:0000256" key="2">
    <source>
        <dbReference type="ARBA" id="ARBA00022679"/>
    </source>
</evidence>
<dbReference type="InterPro" id="IPR000863">
    <property type="entry name" value="Sulfotransferase_dom"/>
</dbReference>
<evidence type="ECO:0000256" key="1">
    <source>
        <dbReference type="ARBA" id="ARBA00005771"/>
    </source>
</evidence>
<organism evidence="4 5">
    <name type="scientific">Limosa lapponica baueri</name>
    <dbReference type="NCBI Taxonomy" id="1758121"/>
    <lineage>
        <taxon>Eukaryota</taxon>
        <taxon>Metazoa</taxon>
        <taxon>Chordata</taxon>
        <taxon>Craniata</taxon>
        <taxon>Vertebrata</taxon>
        <taxon>Euteleostomi</taxon>
        <taxon>Archelosauria</taxon>
        <taxon>Archosauria</taxon>
        <taxon>Dinosauria</taxon>
        <taxon>Saurischia</taxon>
        <taxon>Theropoda</taxon>
        <taxon>Coelurosauria</taxon>
        <taxon>Aves</taxon>
        <taxon>Neognathae</taxon>
        <taxon>Neoaves</taxon>
        <taxon>Charadriiformes</taxon>
        <taxon>Scolopacidae</taxon>
        <taxon>Limosa</taxon>
    </lineage>
</organism>
<evidence type="ECO:0000259" key="3">
    <source>
        <dbReference type="Pfam" id="PF00685"/>
    </source>
</evidence>
<dbReference type="Gene3D" id="3.40.50.300">
    <property type="entry name" value="P-loop containing nucleotide triphosphate hydrolases"/>
    <property type="match status" value="2"/>
</dbReference>
<feature type="domain" description="Sulfotransferase" evidence="3">
    <location>
        <begin position="369"/>
        <end position="613"/>
    </location>
</feature>
<gene>
    <name evidence="4" type="ORF">llap_1930</name>
</gene>
<reference evidence="5" key="2">
    <citation type="submission" date="2017-12" db="EMBL/GenBank/DDBJ databases">
        <title>Genome sequence of the Bar-tailed Godwit (Limosa lapponica baueri).</title>
        <authorList>
            <person name="Lima N.C.B."/>
            <person name="Parody-Merino A.M."/>
            <person name="Battley P.F."/>
            <person name="Fidler A.E."/>
            <person name="Prosdocimi F."/>
        </authorList>
    </citation>
    <scope>NUCLEOTIDE SEQUENCE [LARGE SCALE GENOMIC DNA]</scope>
</reference>
<reference evidence="5" key="1">
    <citation type="submission" date="2017-11" db="EMBL/GenBank/DDBJ databases">
        <authorList>
            <person name="Lima N.C."/>
            <person name="Parody-Merino A.M."/>
            <person name="Battley P.F."/>
            <person name="Fidler A.E."/>
            <person name="Prosdocimi F."/>
        </authorList>
    </citation>
    <scope>NUCLEOTIDE SEQUENCE [LARGE SCALE GENOMIC DNA]</scope>
</reference>
<comment type="similarity">
    <text evidence="1">Belongs to the sulfotransferase 1 family.</text>
</comment>
<keyword evidence="5" id="KW-1185">Reference proteome</keyword>